<proteinExistence type="predicted"/>
<evidence type="ECO:0000313" key="1">
    <source>
        <dbReference type="EMBL" id="RHN68463.1"/>
    </source>
</evidence>
<accession>A0A396IVJ8</accession>
<dbReference type="Gramene" id="rna16824">
    <property type="protein sequence ID" value="RHN68463.1"/>
    <property type="gene ID" value="gene16824"/>
</dbReference>
<dbReference type="AlphaFoldDB" id="A0A396IVJ8"/>
<protein>
    <submittedName>
        <fullName evidence="1">Uncharacterized protein</fullName>
    </submittedName>
</protein>
<sequence length="93" mass="10428">MTWTHKGLFCVGLQTSNKPIMLCTLLSLCMQQIMLNSEFSGVFWIVLTPPSCILLTIVTREPCLYMFFIKVIIAEDKAICPSSVLIRLSSVKA</sequence>
<name>A0A396IVJ8_MEDTR</name>
<gene>
    <name evidence="1" type="ORF">MtrunA17_Chr3g0114201</name>
</gene>
<organism evidence="1">
    <name type="scientific">Medicago truncatula</name>
    <name type="common">Barrel medic</name>
    <name type="synonym">Medicago tribuloides</name>
    <dbReference type="NCBI Taxonomy" id="3880"/>
    <lineage>
        <taxon>Eukaryota</taxon>
        <taxon>Viridiplantae</taxon>
        <taxon>Streptophyta</taxon>
        <taxon>Embryophyta</taxon>
        <taxon>Tracheophyta</taxon>
        <taxon>Spermatophyta</taxon>
        <taxon>Magnoliopsida</taxon>
        <taxon>eudicotyledons</taxon>
        <taxon>Gunneridae</taxon>
        <taxon>Pentapetalae</taxon>
        <taxon>rosids</taxon>
        <taxon>fabids</taxon>
        <taxon>Fabales</taxon>
        <taxon>Fabaceae</taxon>
        <taxon>Papilionoideae</taxon>
        <taxon>50 kb inversion clade</taxon>
        <taxon>NPAAA clade</taxon>
        <taxon>Hologalegina</taxon>
        <taxon>IRL clade</taxon>
        <taxon>Trifolieae</taxon>
        <taxon>Medicago</taxon>
    </lineage>
</organism>
<reference evidence="1" key="1">
    <citation type="journal article" date="2018" name="Nat. Plants">
        <title>Whole-genome landscape of Medicago truncatula symbiotic genes.</title>
        <authorList>
            <person name="Pecrix Y."/>
            <person name="Gamas P."/>
            <person name="Carrere S."/>
        </authorList>
    </citation>
    <scope>NUCLEOTIDE SEQUENCE</scope>
    <source>
        <tissue evidence="1">Leaves</tissue>
    </source>
</reference>
<dbReference type="Proteomes" id="UP000265566">
    <property type="component" value="Chromosome 3"/>
</dbReference>
<dbReference type="EMBL" id="PSQE01000003">
    <property type="protein sequence ID" value="RHN68463.1"/>
    <property type="molecule type" value="Genomic_DNA"/>
</dbReference>
<comment type="caution">
    <text evidence="1">The sequence shown here is derived from an EMBL/GenBank/DDBJ whole genome shotgun (WGS) entry which is preliminary data.</text>
</comment>